<gene>
    <name evidence="1" type="ORF">PHLGIDRAFT_19681</name>
</gene>
<accession>A0A0C3NKJ2</accession>
<dbReference type="AlphaFoldDB" id="A0A0C3NKJ2"/>
<keyword evidence="2" id="KW-1185">Reference proteome</keyword>
<evidence type="ECO:0000313" key="2">
    <source>
        <dbReference type="Proteomes" id="UP000053257"/>
    </source>
</evidence>
<dbReference type="Proteomes" id="UP000053257">
    <property type="component" value="Unassembled WGS sequence"/>
</dbReference>
<dbReference type="HOGENOM" id="CLU_3033149_0_0_1"/>
<dbReference type="OrthoDB" id="10675845at2759"/>
<proteinExistence type="predicted"/>
<protein>
    <submittedName>
        <fullName evidence="1">Uncharacterized protein</fullName>
    </submittedName>
</protein>
<evidence type="ECO:0000313" key="1">
    <source>
        <dbReference type="EMBL" id="KIP05514.1"/>
    </source>
</evidence>
<sequence length="55" mass="6071">MRSRIALLVDMARTSEMRLADVLGRVAELEAANRRMEKMIAGLGGSVTLNSPKRK</sequence>
<organism evidence="1 2">
    <name type="scientific">Phlebiopsis gigantea (strain 11061_1 CR5-6)</name>
    <name type="common">White-rot fungus</name>
    <name type="synonym">Peniophora gigantea</name>
    <dbReference type="NCBI Taxonomy" id="745531"/>
    <lineage>
        <taxon>Eukaryota</taxon>
        <taxon>Fungi</taxon>
        <taxon>Dikarya</taxon>
        <taxon>Basidiomycota</taxon>
        <taxon>Agaricomycotina</taxon>
        <taxon>Agaricomycetes</taxon>
        <taxon>Polyporales</taxon>
        <taxon>Phanerochaetaceae</taxon>
        <taxon>Phlebiopsis</taxon>
    </lineage>
</organism>
<dbReference type="EMBL" id="KN840541">
    <property type="protein sequence ID" value="KIP05514.1"/>
    <property type="molecule type" value="Genomic_DNA"/>
</dbReference>
<reference evidence="1 2" key="1">
    <citation type="journal article" date="2014" name="PLoS Genet.">
        <title>Analysis of the Phlebiopsis gigantea genome, transcriptome and secretome provides insight into its pioneer colonization strategies of wood.</title>
        <authorList>
            <person name="Hori C."/>
            <person name="Ishida T."/>
            <person name="Igarashi K."/>
            <person name="Samejima M."/>
            <person name="Suzuki H."/>
            <person name="Master E."/>
            <person name="Ferreira P."/>
            <person name="Ruiz-Duenas F.J."/>
            <person name="Held B."/>
            <person name="Canessa P."/>
            <person name="Larrondo L.F."/>
            <person name="Schmoll M."/>
            <person name="Druzhinina I.S."/>
            <person name="Kubicek C.P."/>
            <person name="Gaskell J.A."/>
            <person name="Kersten P."/>
            <person name="St John F."/>
            <person name="Glasner J."/>
            <person name="Sabat G."/>
            <person name="Splinter BonDurant S."/>
            <person name="Syed K."/>
            <person name="Yadav J."/>
            <person name="Mgbeahuruike A.C."/>
            <person name="Kovalchuk A."/>
            <person name="Asiegbu F.O."/>
            <person name="Lackner G."/>
            <person name="Hoffmeister D."/>
            <person name="Rencoret J."/>
            <person name="Gutierrez A."/>
            <person name="Sun H."/>
            <person name="Lindquist E."/>
            <person name="Barry K."/>
            <person name="Riley R."/>
            <person name="Grigoriev I.V."/>
            <person name="Henrissat B."/>
            <person name="Kues U."/>
            <person name="Berka R.M."/>
            <person name="Martinez A.T."/>
            <person name="Covert S.F."/>
            <person name="Blanchette R.A."/>
            <person name="Cullen D."/>
        </authorList>
    </citation>
    <scope>NUCLEOTIDE SEQUENCE [LARGE SCALE GENOMIC DNA]</scope>
    <source>
        <strain evidence="1 2">11061_1 CR5-6</strain>
    </source>
</reference>
<name>A0A0C3NKJ2_PHLG1</name>